<feature type="transmembrane region" description="Helical" evidence="5">
    <location>
        <begin position="66"/>
        <end position="83"/>
    </location>
</feature>
<keyword evidence="7" id="KW-1185">Reference proteome</keyword>
<sequence>MPNGFGKIAAIFLAVITEVVRHTKNRIGEMELLIILYTIVTFLIGIPIGISYLIYRWIKKREFDKMYRLLALIPLIIVGYFIYDAIYPDTDFYKTDFQEVTEMEFPENGEIIYKTASFPDQFGDYTSSFLAEFDKEYIKKLEANLKNKSFVKEEDKMSSNELYYIENRKGNIKYSAEYSKDLDGGKYYSVGFLNDNKSVIVTRVSW</sequence>
<protein>
    <submittedName>
        <fullName evidence="6">Uncharacterized protein</fullName>
    </submittedName>
</protein>
<dbReference type="OrthoDB" id="1377073at2"/>
<dbReference type="EMBL" id="FQWB01000005">
    <property type="protein sequence ID" value="SHG59101.1"/>
    <property type="molecule type" value="Genomic_DNA"/>
</dbReference>
<name>A0A1M5L284_9FLAO</name>
<evidence type="ECO:0000256" key="2">
    <source>
        <dbReference type="ARBA" id="ARBA00022692"/>
    </source>
</evidence>
<evidence type="ECO:0000313" key="7">
    <source>
        <dbReference type="Proteomes" id="UP000184516"/>
    </source>
</evidence>
<feature type="transmembrane region" description="Helical" evidence="5">
    <location>
        <begin position="31"/>
        <end position="54"/>
    </location>
</feature>
<accession>A0A1M5L284</accession>
<evidence type="ECO:0000256" key="5">
    <source>
        <dbReference type="SAM" id="Phobius"/>
    </source>
</evidence>
<keyword evidence="4 5" id="KW-0472">Membrane</keyword>
<dbReference type="STRING" id="468056.SAMN05443549_10545"/>
<keyword evidence="2 5" id="KW-0812">Transmembrane</keyword>
<dbReference type="SUPFAM" id="SSF161098">
    <property type="entry name" value="MetI-like"/>
    <property type="match status" value="1"/>
</dbReference>
<keyword evidence="3 5" id="KW-1133">Transmembrane helix</keyword>
<gene>
    <name evidence="6" type="ORF">SAMN05443549_10545</name>
</gene>
<evidence type="ECO:0000256" key="3">
    <source>
        <dbReference type="ARBA" id="ARBA00022989"/>
    </source>
</evidence>
<dbReference type="Proteomes" id="UP000184516">
    <property type="component" value="Unassembled WGS sequence"/>
</dbReference>
<comment type="subcellular location">
    <subcellularLocation>
        <location evidence="1">Membrane</location>
        <topology evidence="1">Multi-pass membrane protein</topology>
    </subcellularLocation>
</comment>
<evidence type="ECO:0000256" key="1">
    <source>
        <dbReference type="ARBA" id="ARBA00004141"/>
    </source>
</evidence>
<proteinExistence type="predicted"/>
<dbReference type="AlphaFoldDB" id="A0A1M5L284"/>
<dbReference type="GO" id="GO:0016020">
    <property type="term" value="C:membrane"/>
    <property type="evidence" value="ECO:0007669"/>
    <property type="project" value="UniProtKB-SubCell"/>
</dbReference>
<reference evidence="7" key="1">
    <citation type="submission" date="2016-11" db="EMBL/GenBank/DDBJ databases">
        <authorList>
            <person name="Varghese N."/>
            <person name="Submissions S."/>
        </authorList>
    </citation>
    <scope>NUCLEOTIDE SEQUENCE [LARGE SCALE GENOMIC DNA]</scope>
    <source>
        <strain evidence="7">DSM 19978</strain>
    </source>
</reference>
<evidence type="ECO:0000313" key="6">
    <source>
        <dbReference type="EMBL" id="SHG59101.1"/>
    </source>
</evidence>
<organism evidence="6 7">
    <name type="scientific">Flavobacterium fluvii</name>
    <dbReference type="NCBI Taxonomy" id="468056"/>
    <lineage>
        <taxon>Bacteria</taxon>
        <taxon>Pseudomonadati</taxon>
        <taxon>Bacteroidota</taxon>
        <taxon>Flavobacteriia</taxon>
        <taxon>Flavobacteriales</taxon>
        <taxon>Flavobacteriaceae</taxon>
        <taxon>Flavobacterium</taxon>
    </lineage>
</organism>
<dbReference type="RefSeq" id="WP_073370851.1">
    <property type="nucleotide sequence ID" value="NZ_FQWB01000005.1"/>
</dbReference>
<dbReference type="InterPro" id="IPR035906">
    <property type="entry name" value="MetI-like_sf"/>
</dbReference>
<evidence type="ECO:0000256" key="4">
    <source>
        <dbReference type="ARBA" id="ARBA00023136"/>
    </source>
</evidence>